<feature type="domain" description="Thymidylate kinase-like" evidence="9">
    <location>
        <begin position="5"/>
        <end position="188"/>
    </location>
</feature>
<evidence type="ECO:0000313" key="13">
    <source>
        <dbReference type="Proteomes" id="UP001318760"/>
    </source>
</evidence>
<keyword evidence="4 8" id="KW-0547">Nucleotide-binding</keyword>
<dbReference type="Proteomes" id="UP000650616">
    <property type="component" value="Unassembled WGS sequence"/>
</dbReference>
<dbReference type="AlphaFoldDB" id="A0AAW3ZXH6"/>
<dbReference type="GO" id="GO:0006227">
    <property type="term" value="P:dUDP biosynthetic process"/>
    <property type="evidence" value="ECO:0007669"/>
    <property type="project" value="TreeGrafter"/>
</dbReference>
<accession>A0AAW3ZXH6</accession>
<evidence type="ECO:0000256" key="7">
    <source>
        <dbReference type="ARBA" id="ARBA00048743"/>
    </source>
</evidence>
<evidence type="ECO:0000313" key="10">
    <source>
        <dbReference type="EMBL" id="MBE2985987.1"/>
    </source>
</evidence>
<keyword evidence="5 8" id="KW-0418">Kinase</keyword>
<evidence type="ECO:0000259" key="9">
    <source>
        <dbReference type="Pfam" id="PF02223"/>
    </source>
</evidence>
<evidence type="ECO:0000256" key="4">
    <source>
        <dbReference type="ARBA" id="ARBA00022741"/>
    </source>
</evidence>
<dbReference type="SUPFAM" id="SSF52540">
    <property type="entry name" value="P-loop containing nucleoside triphosphate hydrolases"/>
    <property type="match status" value="1"/>
</dbReference>
<dbReference type="Proteomes" id="UP001318760">
    <property type="component" value="Unassembled WGS sequence"/>
</dbReference>
<gene>
    <name evidence="8" type="primary">tmk</name>
    <name evidence="10" type="ORF">CCAL12919_02385</name>
    <name evidence="11" type="ORF">CCAL9337_04570</name>
</gene>
<evidence type="ECO:0000256" key="3">
    <source>
        <dbReference type="ARBA" id="ARBA00022727"/>
    </source>
</evidence>
<comment type="similarity">
    <text evidence="1 8">Belongs to the thymidylate kinase family.</text>
</comment>
<evidence type="ECO:0000256" key="8">
    <source>
        <dbReference type="HAMAP-Rule" id="MF_00165"/>
    </source>
</evidence>
<sequence length="194" mass="21723">MYILFEGIDGVGKSTQIELLSAKYQNPIITKEPGGTEFGVHVREILLGGKFKLSPRAEALMFLADRAEHYAKVVAPNANKIVISDRGFISGIAYALANENSYDAKILLEFNKFALNSNLPDKVVFFEADKELLEQRLLSRGGSDAVEARGFEYLLLVQQNMKNLLLDLNLNTLYIDASKSVQEISKEIEEFIQF</sequence>
<dbReference type="InterPro" id="IPR027417">
    <property type="entry name" value="P-loop_NTPase"/>
</dbReference>
<name>A0AAW3ZXH6_9BACT</name>
<comment type="caution">
    <text evidence="11">The sequence shown here is derived from an EMBL/GenBank/DDBJ whole genome shotgun (WGS) entry which is preliminary data.</text>
</comment>
<keyword evidence="3 8" id="KW-0545">Nucleotide biosynthesis</keyword>
<dbReference type="PANTHER" id="PTHR10344">
    <property type="entry name" value="THYMIDYLATE KINASE"/>
    <property type="match status" value="1"/>
</dbReference>
<dbReference type="GO" id="GO:0004798">
    <property type="term" value="F:dTMP kinase activity"/>
    <property type="evidence" value="ECO:0007669"/>
    <property type="project" value="UniProtKB-UniRule"/>
</dbReference>
<evidence type="ECO:0000313" key="11">
    <source>
        <dbReference type="EMBL" id="MBE3608006.1"/>
    </source>
</evidence>
<organism evidence="11 12">
    <name type="scientific">Campylobacter californiensis</name>
    <dbReference type="NCBI Taxonomy" id="1032243"/>
    <lineage>
        <taxon>Bacteria</taxon>
        <taxon>Pseudomonadati</taxon>
        <taxon>Campylobacterota</taxon>
        <taxon>Epsilonproteobacteria</taxon>
        <taxon>Campylobacterales</taxon>
        <taxon>Campylobacteraceae</taxon>
        <taxon>Campylobacter</taxon>
    </lineage>
</organism>
<evidence type="ECO:0000256" key="6">
    <source>
        <dbReference type="ARBA" id="ARBA00022840"/>
    </source>
</evidence>
<keyword evidence="2 8" id="KW-0808">Transferase</keyword>
<comment type="function">
    <text evidence="8">Phosphorylation of dTMP to form dTDP in both de novo and salvage pathways of dTTP synthesis.</text>
</comment>
<dbReference type="InterPro" id="IPR018094">
    <property type="entry name" value="Thymidylate_kinase"/>
</dbReference>
<dbReference type="RefSeq" id="WP_169935884.1">
    <property type="nucleotide sequence ID" value="NZ_CP012545.1"/>
</dbReference>
<dbReference type="Pfam" id="PF02223">
    <property type="entry name" value="Thymidylate_kin"/>
    <property type="match status" value="1"/>
</dbReference>
<dbReference type="EC" id="2.7.4.9" evidence="8"/>
<feature type="binding site" evidence="8">
    <location>
        <begin position="7"/>
        <end position="14"/>
    </location>
    <ligand>
        <name>ATP</name>
        <dbReference type="ChEBI" id="CHEBI:30616"/>
    </ligand>
</feature>
<dbReference type="PANTHER" id="PTHR10344:SF4">
    <property type="entry name" value="UMP-CMP KINASE 2, MITOCHONDRIAL"/>
    <property type="match status" value="1"/>
</dbReference>
<evidence type="ECO:0000256" key="2">
    <source>
        <dbReference type="ARBA" id="ARBA00022679"/>
    </source>
</evidence>
<dbReference type="CDD" id="cd01672">
    <property type="entry name" value="TMPK"/>
    <property type="match status" value="1"/>
</dbReference>
<dbReference type="EMBL" id="JADBHS010000003">
    <property type="protein sequence ID" value="MBE2985987.1"/>
    <property type="molecule type" value="Genomic_DNA"/>
</dbReference>
<dbReference type="Gene3D" id="3.40.50.300">
    <property type="entry name" value="P-loop containing nucleotide triphosphate hydrolases"/>
    <property type="match status" value="1"/>
</dbReference>
<dbReference type="HAMAP" id="MF_00165">
    <property type="entry name" value="Thymidylate_kinase"/>
    <property type="match status" value="1"/>
</dbReference>
<evidence type="ECO:0000256" key="1">
    <source>
        <dbReference type="ARBA" id="ARBA00009776"/>
    </source>
</evidence>
<dbReference type="EMBL" id="LIWG01000004">
    <property type="protein sequence ID" value="MBE3608006.1"/>
    <property type="molecule type" value="Genomic_DNA"/>
</dbReference>
<reference evidence="10 13" key="2">
    <citation type="submission" date="2020-10" db="EMBL/GenBank/DDBJ databases">
        <title>Campylobacter californiensis sp. nov. isolated from cattle and feral swine in California.</title>
        <authorList>
            <person name="Miller W.G."/>
        </authorList>
    </citation>
    <scope>NUCLEOTIDE SEQUENCE [LARGE SCALE GENOMIC DNA]</scope>
    <source>
        <strain evidence="10 13">RM12919</strain>
    </source>
</reference>
<dbReference type="GO" id="GO:0006235">
    <property type="term" value="P:dTTP biosynthetic process"/>
    <property type="evidence" value="ECO:0007669"/>
    <property type="project" value="UniProtKB-UniRule"/>
</dbReference>
<reference evidence="11 12" key="1">
    <citation type="submission" date="2015-08" db="EMBL/GenBank/DDBJ databases">
        <title>Comparative genomics of the Campylobacter concisus group.</title>
        <authorList>
            <person name="Yee E."/>
            <person name="Chapman M.H."/>
            <person name="Huynh S."/>
            <person name="Bono J.L."/>
            <person name="On S.L."/>
            <person name="St Leger J."/>
            <person name="Foster G."/>
            <person name="Parker C.T."/>
            <person name="Miller W.G."/>
        </authorList>
    </citation>
    <scope>NUCLEOTIDE SEQUENCE [LARGE SCALE GENOMIC DNA]</scope>
    <source>
        <strain evidence="11 12">RM9337</strain>
    </source>
</reference>
<keyword evidence="6 8" id="KW-0067">ATP-binding</keyword>
<dbReference type="NCBIfam" id="TIGR00041">
    <property type="entry name" value="DTMP_kinase"/>
    <property type="match status" value="1"/>
</dbReference>
<dbReference type="GO" id="GO:0005524">
    <property type="term" value="F:ATP binding"/>
    <property type="evidence" value="ECO:0007669"/>
    <property type="project" value="UniProtKB-UniRule"/>
</dbReference>
<keyword evidence="12" id="KW-1185">Reference proteome</keyword>
<dbReference type="GO" id="GO:0006233">
    <property type="term" value="P:dTDP biosynthetic process"/>
    <property type="evidence" value="ECO:0007669"/>
    <property type="project" value="InterPro"/>
</dbReference>
<dbReference type="GO" id="GO:0005829">
    <property type="term" value="C:cytosol"/>
    <property type="evidence" value="ECO:0007669"/>
    <property type="project" value="TreeGrafter"/>
</dbReference>
<evidence type="ECO:0000313" key="12">
    <source>
        <dbReference type="Proteomes" id="UP000650616"/>
    </source>
</evidence>
<dbReference type="InterPro" id="IPR039430">
    <property type="entry name" value="Thymidylate_kin-like_dom"/>
</dbReference>
<evidence type="ECO:0000256" key="5">
    <source>
        <dbReference type="ARBA" id="ARBA00022777"/>
    </source>
</evidence>
<protein>
    <recommendedName>
        <fullName evidence="8">Thymidylate kinase</fullName>
        <ecNumber evidence="8">2.7.4.9</ecNumber>
    </recommendedName>
    <alternativeName>
        <fullName evidence="8">dTMP kinase</fullName>
    </alternativeName>
</protein>
<proteinExistence type="inferred from homology"/>
<comment type="catalytic activity">
    <reaction evidence="7 8">
        <text>dTMP + ATP = dTDP + ADP</text>
        <dbReference type="Rhea" id="RHEA:13517"/>
        <dbReference type="ChEBI" id="CHEBI:30616"/>
        <dbReference type="ChEBI" id="CHEBI:58369"/>
        <dbReference type="ChEBI" id="CHEBI:63528"/>
        <dbReference type="ChEBI" id="CHEBI:456216"/>
        <dbReference type="EC" id="2.7.4.9"/>
    </reaction>
</comment>